<keyword evidence="7 18" id="KW-0479">Metal-binding</keyword>
<evidence type="ECO:0000256" key="17">
    <source>
        <dbReference type="ARBA" id="ARBA00049628"/>
    </source>
</evidence>
<feature type="binding site" evidence="18">
    <location>
        <position position="426"/>
    </location>
    <ligand>
        <name>acetyl-CoA</name>
        <dbReference type="ChEBI" id="CHEBI:57288"/>
    </ligand>
</feature>
<feature type="binding site" evidence="18">
    <location>
        <position position="249"/>
    </location>
    <ligand>
        <name>Mg(2+)</name>
        <dbReference type="ChEBI" id="CHEBI:18420"/>
    </ligand>
</feature>
<dbReference type="UniPathway" id="UPA00973"/>
<dbReference type="GO" id="GO:0008360">
    <property type="term" value="P:regulation of cell shape"/>
    <property type="evidence" value="ECO:0007669"/>
    <property type="project" value="UniProtKB-KW"/>
</dbReference>
<evidence type="ECO:0000256" key="12">
    <source>
        <dbReference type="ARBA" id="ARBA00023268"/>
    </source>
</evidence>
<dbReference type="GO" id="GO:0016020">
    <property type="term" value="C:membrane"/>
    <property type="evidence" value="ECO:0007669"/>
    <property type="project" value="GOC"/>
</dbReference>
<feature type="binding site" evidence="18">
    <location>
        <position position="461"/>
    </location>
    <ligand>
        <name>acetyl-CoA</name>
        <dbReference type="ChEBI" id="CHEBI:57288"/>
    </ligand>
</feature>
<feature type="binding site" evidence="18">
    <location>
        <position position="94"/>
    </location>
    <ligand>
        <name>UDP-N-acetyl-alpha-D-glucosamine</name>
        <dbReference type="ChEBI" id="CHEBI:57705"/>
    </ligand>
</feature>
<comment type="pathway">
    <text evidence="18">Bacterial outer membrane biogenesis; LPS lipid A biosynthesis.</text>
</comment>
<dbReference type="InterPro" id="IPR025877">
    <property type="entry name" value="MobA-like_NTP_Trfase"/>
</dbReference>
<dbReference type="CDD" id="cd03353">
    <property type="entry name" value="LbH_GlmU_C"/>
    <property type="match status" value="1"/>
</dbReference>
<feature type="binding site" evidence="18">
    <location>
        <position position="387"/>
    </location>
    <ligand>
        <name>UDP-N-acetyl-alpha-D-glucosamine</name>
        <dbReference type="ChEBI" id="CHEBI:57705"/>
    </ligand>
</feature>
<comment type="cofactor">
    <cofactor evidence="18">
        <name>Mg(2+)</name>
        <dbReference type="ChEBI" id="CHEBI:18420"/>
    </cofactor>
    <text evidence="18">Binds 1 Mg(2+) ion per subunit.</text>
</comment>
<dbReference type="NCBIfam" id="NF010934">
    <property type="entry name" value="PRK14354.1"/>
    <property type="match status" value="1"/>
</dbReference>
<dbReference type="PANTHER" id="PTHR43584">
    <property type="entry name" value="NUCLEOTIDYL TRANSFERASE"/>
    <property type="match status" value="1"/>
</dbReference>
<evidence type="ECO:0000313" key="20">
    <source>
        <dbReference type="EMBL" id="QJC54107.1"/>
    </source>
</evidence>
<dbReference type="EC" id="2.3.1.157" evidence="18"/>
<feature type="region of interest" description="N-acetyltransferase" evidence="18">
    <location>
        <begin position="273"/>
        <end position="487"/>
    </location>
</feature>
<feature type="binding site" evidence="18">
    <location>
        <begin position="407"/>
        <end position="408"/>
    </location>
    <ligand>
        <name>acetyl-CoA</name>
        <dbReference type="ChEBI" id="CHEBI:57288"/>
    </ligand>
</feature>
<feature type="binding site" evidence="18">
    <location>
        <position position="124"/>
    </location>
    <ligand>
        <name>Mg(2+)</name>
        <dbReference type="ChEBI" id="CHEBI:18420"/>
    </ligand>
</feature>
<comment type="subunit">
    <text evidence="18">Homotrimer.</text>
</comment>
<evidence type="ECO:0000256" key="2">
    <source>
        <dbReference type="ARBA" id="ARBA00007707"/>
    </source>
</evidence>
<dbReference type="GO" id="GO:0006048">
    <property type="term" value="P:UDP-N-acetylglucosamine biosynthetic process"/>
    <property type="evidence" value="ECO:0007669"/>
    <property type="project" value="UniProtKB-UniPathway"/>
</dbReference>
<evidence type="ECO:0000256" key="5">
    <source>
        <dbReference type="ARBA" id="ARBA00022679"/>
    </source>
</evidence>
<dbReference type="SUPFAM" id="SSF51161">
    <property type="entry name" value="Trimeric LpxA-like enzymes"/>
    <property type="match status" value="1"/>
</dbReference>
<keyword evidence="10 18" id="KW-0133">Cell shape</keyword>
<dbReference type="Gene3D" id="2.160.10.10">
    <property type="entry name" value="Hexapeptide repeat proteins"/>
    <property type="match status" value="1"/>
</dbReference>
<feature type="binding site" evidence="18">
    <location>
        <position position="191"/>
    </location>
    <ligand>
        <name>UDP-N-acetyl-alpha-D-glucosamine</name>
        <dbReference type="ChEBI" id="CHEBI:57705"/>
    </ligand>
</feature>
<feature type="binding site" evidence="18">
    <location>
        <position position="444"/>
    </location>
    <ligand>
        <name>acetyl-CoA</name>
        <dbReference type="ChEBI" id="CHEBI:57288"/>
    </ligand>
</feature>
<dbReference type="AlphaFoldDB" id="A0A6H2H374"/>
<evidence type="ECO:0000313" key="21">
    <source>
        <dbReference type="Proteomes" id="UP000502136"/>
    </source>
</evidence>
<keyword evidence="5 18" id="KW-0808">Transferase</keyword>
<protein>
    <recommendedName>
        <fullName evidence="18">Bifunctional protein GlmU</fullName>
    </recommendedName>
    <domain>
        <recommendedName>
            <fullName evidence="18">UDP-N-acetylglucosamine pyrophosphorylase</fullName>
            <ecNumber evidence="18">2.7.7.23</ecNumber>
        </recommendedName>
        <alternativeName>
            <fullName evidence="18">N-acetylglucosamine-1-phosphate uridyltransferase</fullName>
        </alternativeName>
    </domain>
    <domain>
        <recommendedName>
            <fullName evidence="18">Glucosamine-1-phosphate N-acetyltransferase</fullName>
            <ecNumber evidence="18">2.3.1.157</ecNumber>
        </recommendedName>
    </domain>
</protein>
<dbReference type="InterPro" id="IPR011004">
    <property type="entry name" value="Trimer_LpxA-like_sf"/>
</dbReference>
<dbReference type="UniPathway" id="UPA00113">
    <property type="reaction ID" value="UER00532"/>
</dbReference>
<keyword evidence="21" id="KW-1185">Reference proteome</keyword>
<dbReference type="CDD" id="cd02540">
    <property type="entry name" value="GT2_GlmU_N_bac"/>
    <property type="match status" value="1"/>
</dbReference>
<comment type="subcellular location">
    <subcellularLocation>
        <location evidence="1 18">Cytoplasm</location>
    </subcellularLocation>
</comment>
<reference evidence="20 21" key="1">
    <citation type="submission" date="2020-04" db="EMBL/GenBank/DDBJ databases">
        <title>Novel Paenibacillus strain UniB2 isolated from commercial digestive syrup.</title>
        <authorList>
            <person name="Thorat V."/>
            <person name="Kirdat K."/>
            <person name="Tiwarekar B."/>
            <person name="Yadav A."/>
        </authorList>
    </citation>
    <scope>NUCLEOTIDE SEQUENCE [LARGE SCALE GENOMIC DNA]</scope>
    <source>
        <strain evidence="20 21">UniB2</strain>
    </source>
</reference>
<feature type="binding site" evidence="18">
    <location>
        <position position="176"/>
    </location>
    <ligand>
        <name>UDP-N-acetyl-alpha-D-glucosamine</name>
        <dbReference type="ChEBI" id="CHEBI:57705"/>
    </ligand>
</feature>
<dbReference type="InterPro" id="IPR029044">
    <property type="entry name" value="Nucleotide-diphossugar_trans"/>
</dbReference>
<comment type="catalytic activity">
    <reaction evidence="15 18">
        <text>alpha-D-glucosamine 1-phosphate + acetyl-CoA = N-acetyl-alpha-D-glucosamine 1-phosphate + CoA + H(+)</text>
        <dbReference type="Rhea" id="RHEA:13725"/>
        <dbReference type="ChEBI" id="CHEBI:15378"/>
        <dbReference type="ChEBI" id="CHEBI:57287"/>
        <dbReference type="ChEBI" id="CHEBI:57288"/>
        <dbReference type="ChEBI" id="CHEBI:57776"/>
        <dbReference type="ChEBI" id="CHEBI:58516"/>
        <dbReference type="EC" id="2.3.1.157"/>
    </reaction>
</comment>
<dbReference type="InterPro" id="IPR038009">
    <property type="entry name" value="GlmU_C_LbH"/>
</dbReference>
<dbReference type="KEGG" id="palr:HGI30_00190"/>
<evidence type="ECO:0000256" key="16">
    <source>
        <dbReference type="ARBA" id="ARBA00048493"/>
    </source>
</evidence>
<feature type="binding site" evidence="18">
    <location>
        <position position="354"/>
    </location>
    <ligand>
        <name>UDP-N-acetyl-alpha-D-glucosamine</name>
        <dbReference type="ChEBI" id="CHEBI:57705"/>
    </ligand>
</feature>
<dbReference type="GO" id="GO:0003977">
    <property type="term" value="F:UDP-N-acetylglucosamine diphosphorylase activity"/>
    <property type="evidence" value="ECO:0007669"/>
    <property type="project" value="UniProtKB-UniRule"/>
</dbReference>
<evidence type="ECO:0000256" key="18">
    <source>
        <dbReference type="HAMAP-Rule" id="MF_01631"/>
    </source>
</evidence>
<keyword evidence="12 18" id="KW-0511">Multifunctional enzyme</keyword>
<feature type="binding site" evidence="18">
    <location>
        <begin position="30"/>
        <end position="33"/>
    </location>
    <ligand>
        <name>UDP-N-acetyl-alpha-D-glucosamine</name>
        <dbReference type="ChEBI" id="CHEBI:57705"/>
    </ligand>
</feature>
<organism evidence="20 21">
    <name type="scientific">Paenibacillus albicereus</name>
    <dbReference type="NCBI Taxonomy" id="2726185"/>
    <lineage>
        <taxon>Bacteria</taxon>
        <taxon>Bacillati</taxon>
        <taxon>Bacillota</taxon>
        <taxon>Bacilli</taxon>
        <taxon>Bacillales</taxon>
        <taxon>Paenibacillaceae</taxon>
        <taxon>Paenibacillus</taxon>
    </lineage>
</organism>
<dbReference type="GO" id="GO:0071555">
    <property type="term" value="P:cell wall organization"/>
    <property type="evidence" value="ECO:0007669"/>
    <property type="project" value="UniProtKB-KW"/>
</dbReference>
<dbReference type="EMBL" id="CP051428">
    <property type="protein sequence ID" value="QJC54107.1"/>
    <property type="molecule type" value="Genomic_DNA"/>
</dbReference>
<keyword evidence="6 18" id="KW-0548">Nucleotidyltransferase</keyword>
<dbReference type="InterPro" id="IPR050065">
    <property type="entry name" value="GlmU-like"/>
</dbReference>
<proteinExistence type="inferred from homology"/>
<comment type="caution">
    <text evidence="18">Lacks conserved residue(s) required for the propagation of feature annotation.</text>
</comment>
<keyword evidence="4 18" id="KW-0963">Cytoplasm</keyword>
<feature type="binding site" evidence="18">
    <location>
        <position position="161"/>
    </location>
    <ligand>
        <name>UDP-N-acetyl-alpha-D-glucosamine</name>
        <dbReference type="ChEBI" id="CHEBI:57705"/>
    </ligand>
</feature>
<dbReference type="InterPro" id="IPR005882">
    <property type="entry name" value="Bifunctional_GlmU"/>
</dbReference>
<keyword evidence="8 18" id="KW-0677">Repeat</keyword>
<dbReference type="HAMAP" id="MF_01631">
    <property type="entry name" value="GlmU"/>
    <property type="match status" value="1"/>
</dbReference>
<dbReference type="Gene3D" id="3.90.550.10">
    <property type="entry name" value="Spore Coat Polysaccharide Biosynthesis Protein SpsA, Chain A"/>
    <property type="match status" value="1"/>
</dbReference>
<dbReference type="GO" id="GO:0009245">
    <property type="term" value="P:lipid A biosynthetic process"/>
    <property type="evidence" value="ECO:0007669"/>
    <property type="project" value="UniProtKB-UniRule"/>
</dbReference>
<feature type="binding site" evidence="18">
    <location>
        <position position="372"/>
    </location>
    <ligand>
        <name>UDP-N-acetyl-alpha-D-glucosamine</name>
        <dbReference type="ChEBI" id="CHEBI:57705"/>
    </ligand>
</feature>
<feature type="binding site" evidence="18">
    <location>
        <position position="44"/>
    </location>
    <ligand>
        <name>UDP-N-acetyl-alpha-D-glucosamine</name>
        <dbReference type="ChEBI" id="CHEBI:57705"/>
    </ligand>
</feature>
<keyword evidence="11 18" id="KW-0573">Peptidoglycan synthesis</keyword>
<evidence type="ECO:0000256" key="4">
    <source>
        <dbReference type="ARBA" id="ARBA00022490"/>
    </source>
</evidence>
<feature type="binding site" evidence="18">
    <location>
        <position position="398"/>
    </location>
    <ligand>
        <name>UDP-N-acetyl-alpha-D-glucosamine</name>
        <dbReference type="ChEBI" id="CHEBI:57705"/>
    </ligand>
</feature>
<evidence type="ECO:0000256" key="9">
    <source>
        <dbReference type="ARBA" id="ARBA00022842"/>
    </source>
</evidence>
<evidence type="ECO:0000256" key="11">
    <source>
        <dbReference type="ARBA" id="ARBA00022984"/>
    </source>
</evidence>
<evidence type="ECO:0000256" key="13">
    <source>
        <dbReference type="ARBA" id="ARBA00023315"/>
    </source>
</evidence>
<feature type="active site" description="Proton acceptor" evidence="18">
    <location>
        <position position="384"/>
    </location>
</feature>
<evidence type="ECO:0000256" key="3">
    <source>
        <dbReference type="ARBA" id="ARBA00007947"/>
    </source>
</evidence>
<dbReference type="NCBIfam" id="TIGR01173">
    <property type="entry name" value="glmU"/>
    <property type="match status" value="1"/>
</dbReference>
<comment type="similarity">
    <text evidence="3 18">In the N-terminal section; belongs to the N-acetylglucosamine-1-phosphate uridyltransferase family.</text>
</comment>
<dbReference type="GO" id="GO:0019134">
    <property type="term" value="F:glucosamine-1-phosphate N-acetyltransferase activity"/>
    <property type="evidence" value="ECO:0007669"/>
    <property type="project" value="UniProtKB-UniRule"/>
</dbReference>
<evidence type="ECO:0000256" key="15">
    <source>
        <dbReference type="ARBA" id="ARBA00048247"/>
    </source>
</evidence>
<evidence type="ECO:0000256" key="14">
    <source>
        <dbReference type="ARBA" id="ARBA00023316"/>
    </source>
</evidence>
<accession>A0A6H2H374</accession>
<dbReference type="Pfam" id="PF12804">
    <property type="entry name" value="NTP_transf_3"/>
    <property type="match status" value="1"/>
</dbReference>
<dbReference type="PANTHER" id="PTHR43584:SF3">
    <property type="entry name" value="BIFUNCTIONAL PROTEIN GLMU"/>
    <property type="match status" value="1"/>
</dbReference>
<dbReference type="EC" id="2.7.7.23" evidence="18"/>
<name>A0A6H2H374_9BACL</name>
<comment type="function">
    <text evidence="17 18">Catalyzes the last two sequential reactions in the de novo biosynthetic pathway for UDP-N-acetylglucosamine (UDP-GlcNAc). The C-terminal domain catalyzes the transfer of acetyl group from acetyl coenzyme A to glucosamine-1-phosphate (GlcN-1-P) to produce N-acetylglucosamine-1-phosphate (GlcNAc-1-P), which is converted into UDP-GlcNAc by the transfer of uridine 5-monophosphate (from uridine 5-triphosphate), a reaction catalyzed by the N-terminal domain.</text>
</comment>
<evidence type="ECO:0000256" key="6">
    <source>
        <dbReference type="ARBA" id="ARBA00022695"/>
    </source>
</evidence>
<dbReference type="Proteomes" id="UP000502136">
    <property type="component" value="Chromosome"/>
</dbReference>
<feature type="binding site" evidence="18">
    <location>
        <position position="249"/>
    </location>
    <ligand>
        <name>UDP-N-acetyl-alpha-D-glucosamine</name>
        <dbReference type="ChEBI" id="CHEBI:57705"/>
    </ligand>
</feature>
<keyword evidence="14 18" id="KW-0961">Cell wall biogenesis/degradation</keyword>
<feature type="domain" description="MobA-like NTP transferase" evidence="19">
    <location>
        <begin position="27"/>
        <end position="209"/>
    </location>
</feature>
<comment type="pathway">
    <text evidence="18">Nucleotide-sugar biosynthesis; UDP-N-acetyl-alpha-D-glucosamine biosynthesis; UDP-N-acetyl-alpha-D-glucosamine from N-acetyl-alpha-D-glucosamine 1-phosphate: step 1/1.</text>
</comment>
<evidence type="ECO:0000256" key="10">
    <source>
        <dbReference type="ARBA" id="ARBA00022960"/>
    </source>
</evidence>
<dbReference type="SUPFAM" id="SSF53448">
    <property type="entry name" value="Nucleotide-diphospho-sugar transferases"/>
    <property type="match status" value="1"/>
</dbReference>
<comment type="catalytic activity">
    <reaction evidence="16 18">
        <text>N-acetyl-alpha-D-glucosamine 1-phosphate + UTP + H(+) = UDP-N-acetyl-alpha-D-glucosamine + diphosphate</text>
        <dbReference type="Rhea" id="RHEA:13509"/>
        <dbReference type="ChEBI" id="CHEBI:15378"/>
        <dbReference type="ChEBI" id="CHEBI:33019"/>
        <dbReference type="ChEBI" id="CHEBI:46398"/>
        <dbReference type="ChEBI" id="CHEBI:57705"/>
        <dbReference type="ChEBI" id="CHEBI:57776"/>
        <dbReference type="EC" id="2.7.7.23"/>
    </reaction>
</comment>
<dbReference type="GO" id="GO:0000902">
    <property type="term" value="P:cell morphogenesis"/>
    <property type="evidence" value="ECO:0007669"/>
    <property type="project" value="UniProtKB-UniRule"/>
</dbReference>
<feature type="binding site" evidence="18">
    <location>
        <begin position="99"/>
        <end position="100"/>
    </location>
    <ligand>
        <name>UDP-N-acetyl-alpha-D-glucosamine</name>
        <dbReference type="ChEBI" id="CHEBI:57705"/>
    </ligand>
</feature>
<evidence type="ECO:0000256" key="7">
    <source>
        <dbReference type="ARBA" id="ARBA00022723"/>
    </source>
</evidence>
<dbReference type="GO" id="GO:0005737">
    <property type="term" value="C:cytoplasm"/>
    <property type="evidence" value="ECO:0007669"/>
    <property type="project" value="UniProtKB-SubCell"/>
</dbReference>
<dbReference type="GO" id="GO:0009252">
    <property type="term" value="P:peptidoglycan biosynthetic process"/>
    <property type="evidence" value="ECO:0007669"/>
    <property type="project" value="UniProtKB-UniRule"/>
</dbReference>
<feature type="region of interest" description="Pyrophosphorylase" evidence="18">
    <location>
        <begin position="1"/>
        <end position="251"/>
    </location>
</feature>
<gene>
    <name evidence="18 20" type="primary">glmU</name>
    <name evidence="20" type="ORF">HGI30_00190</name>
</gene>
<evidence type="ECO:0000259" key="19">
    <source>
        <dbReference type="Pfam" id="PF12804"/>
    </source>
</evidence>
<feature type="region of interest" description="Linker" evidence="18">
    <location>
        <begin position="252"/>
        <end position="272"/>
    </location>
</feature>
<dbReference type="Pfam" id="PF00132">
    <property type="entry name" value="Hexapep"/>
    <property type="match status" value="1"/>
</dbReference>
<dbReference type="InterPro" id="IPR001451">
    <property type="entry name" value="Hexapep"/>
</dbReference>
<evidence type="ECO:0000256" key="8">
    <source>
        <dbReference type="ARBA" id="ARBA00022737"/>
    </source>
</evidence>
<evidence type="ECO:0000256" key="1">
    <source>
        <dbReference type="ARBA" id="ARBA00004496"/>
    </source>
</evidence>
<keyword evidence="9 18" id="KW-0460">Magnesium</keyword>
<comment type="pathway">
    <text evidence="18">Nucleotide-sugar biosynthesis; UDP-N-acetyl-alpha-D-glucosamine biosynthesis; N-acetyl-alpha-D-glucosamine 1-phosphate from alpha-D-glucosamine 6-phosphate (route II): step 2/2.</text>
</comment>
<comment type="similarity">
    <text evidence="2 18">In the C-terminal section; belongs to the transferase hexapeptide repeat family.</text>
</comment>
<dbReference type="GO" id="GO:0000287">
    <property type="term" value="F:magnesium ion binding"/>
    <property type="evidence" value="ECO:0007669"/>
    <property type="project" value="UniProtKB-UniRule"/>
</dbReference>
<sequence>MGYIYRNASQTRTTENQGGRSAVNRMAVVLAAGQGKRMKSKLYKVLHPVCGKPMVGHVVDTVEKASCQEIVVVTGHGAAQVQSYLEGRARFVLQEQQLGTGHAVRQAETLLAGKEGTTIVICGDTPLVTAETIEAMLELHEASGAASTVLTAEFADPTGYGRVIRGDDGAVTRIVEQKDCSPAEAAVKEINTGTYCFDNRKLFEALARVTNDNAQGEYYLTDVVGIFVSGGETVQAYCTSDLAEAIGVNDRIALGEAERLMQARIVRRHQVNGVTFIDTAAAYIEDGVEIGADTVIYPGTVLRGRTVIGEDCVVGPQADIKDSVLGSGVTVRYSTVDQSEAGEGSSIGPYANLRPGSKLGKGCKIGDFVELKNAVLGDESKVSHLSYVGDAEVGSGVNIGCGAITVNYDGFNKAKTIIGDDAFIGSNVNLIAPVTIGDGAYVVAGSTVTHDVPGGDLAIARERQVNKPGYADKIRARAKAKKERGGS</sequence>
<keyword evidence="13 18" id="KW-0012">Acyltransferase</keyword>